<feature type="chain" id="PRO_5007573875" evidence="1">
    <location>
        <begin position="26"/>
        <end position="320"/>
    </location>
</feature>
<organism evidence="2 3">
    <name type="scientific">Bdellovibrio bacteriovorus</name>
    <dbReference type="NCBI Taxonomy" id="959"/>
    <lineage>
        <taxon>Bacteria</taxon>
        <taxon>Pseudomonadati</taxon>
        <taxon>Bdellovibrionota</taxon>
        <taxon>Bdellovibrionia</taxon>
        <taxon>Bdellovibrionales</taxon>
        <taxon>Pseudobdellovibrionaceae</taxon>
        <taxon>Bdellovibrio</taxon>
    </lineage>
</organism>
<dbReference type="GO" id="GO:0008237">
    <property type="term" value="F:metallopeptidase activity"/>
    <property type="evidence" value="ECO:0007669"/>
    <property type="project" value="InterPro"/>
</dbReference>
<comment type="caution">
    <text evidence="2">The sequence shown here is derived from an EMBL/GenBank/DDBJ whole genome shotgun (WGS) entry which is preliminary data.</text>
</comment>
<proteinExistence type="predicted"/>
<dbReference type="Proteomes" id="UP000075391">
    <property type="component" value="Unassembled WGS sequence"/>
</dbReference>
<gene>
    <name evidence="2" type="ORF">AZI85_02675</name>
</gene>
<protein>
    <submittedName>
        <fullName evidence="2">Uncharacterized protein</fullName>
    </submittedName>
</protein>
<dbReference type="OrthoDB" id="5289817at2"/>
<dbReference type="RefSeq" id="WP_063242600.1">
    <property type="nucleotide sequence ID" value="NZ_LUKF01000001.1"/>
</dbReference>
<dbReference type="Gene3D" id="3.40.390.10">
    <property type="entry name" value="Collagenase (Catalytic Domain)"/>
    <property type="match status" value="1"/>
</dbReference>
<keyword evidence="1" id="KW-0732">Signal</keyword>
<evidence type="ECO:0000313" key="2">
    <source>
        <dbReference type="EMBL" id="KYG70852.1"/>
    </source>
</evidence>
<dbReference type="AlphaFoldDB" id="A0A150WX52"/>
<dbReference type="SUPFAM" id="SSF55486">
    <property type="entry name" value="Metalloproteases ('zincins'), catalytic domain"/>
    <property type="match status" value="1"/>
</dbReference>
<sequence length="320" mass="35753">MSGIKLVSKSLLALALLLSAGLTFHAVESEAARKQTRKSAARAVRNKGTPAGVFALYQNPVFGYGKCLPRLVESADTILDRNGIDTVKANDKEKIALAKGVAQVERLLGQPIPRDYQYDYQWIEASGPWNSGISRRGFVTVKRPRGSLKGQLTGRMMHELGHRFGHANNNENYNEYRKHMRGKKCMITTYCGKSLNEEFAEVFEAYVVNPDFLAKHCPDSYAYFKNKLFRNSDDLNVSCEDPDSILEHDEDDDINAVEDSDEEQIDESNDFKMLLPELGPVPAENPRFSNIDYSVTPPEAAVPLSEMKIPAPAARPRGLR</sequence>
<feature type="signal peptide" evidence="1">
    <location>
        <begin position="1"/>
        <end position="25"/>
    </location>
</feature>
<evidence type="ECO:0000256" key="1">
    <source>
        <dbReference type="SAM" id="SignalP"/>
    </source>
</evidence>
<reference evidence="2 3" key="1">
    <citation type="submission" date="2016-03" db="EMBL/GenBank/DDBJ databases">
        <authorList>
            <person name="Ploux O."/>
        </authorList>
    </citation>
    <scope>NUCLEOTIDE SEQUENCE [LARGE SCALE GENOMIC DNA]</scope>
    <source>
        <strain evidence="2 3">BER2</strain>
    </source>
</reference>
<name>A0A150WX52_BDEBC</name>
<dbReference type="InterPro" id="IPR024079">
    <property type="entry name" value="MetalloPept_cat_dom_sf"/>
</dbReference>
<accession>A0A150WX52</accession>
<evidence type="ECO:0000313" key="3">
    <source>
        <dbReference type="Proteomes" id="UP000075391"/>
    </source>
</evidence>
<dbReference type="EMBL" id="LUKF01000001">
    <property type="protein sequence ID" value="KYG70852.1"/>
    <property type="molecule type" value="Genomic_DNA"/>
</dbReference>